<keyword evidence="3" id="KW-1133">Transmembrane helix</keyword>
<dbReference type="EMBL" id="LR134473">
    <property type="protein sequence ID" value="VEI02606.1"/>
    <property type="molecule type" value="Genomic_DNA"/>
</dbReference>
<dbReference type="Proteomes" id="UP000277858">
    <property type="component" value="Chromosome"/>
</dbReference>
<dbReference type="AlphaFoldDB" id="A0A3S4YW73"/>
<reference evidence="4 5" key="1">
    <citation type="submission" date="2018-12" db="EMBL/GenBank/DDBJ databases">
        <authorList>
            <consortium name="Pathogen Informatics"/>
        </authorList>
    </citation>
    <scope>NUCLEOTIDE SEQUENCE [LARGE SCALE GENOMIC DNA]</scope>
    <source>
        <strain evidence="4 5">NCTC13652</strain>
    </source>
</reference>
<protein>
    <recommendedName>
        <fullName evidence="6">Peptidoglycan-binding protein</fullName>
    </recommendedName>
</protein>
<dbReference type="STRING" id="1122997.GCA_000425285_01075"/>
<evidence type="ECO:0000256" key="2">
    <source>
        <dbReference type="SAM" id="MobiDB-lite"/>
    </source>
</evidence>
<feature type="transmembrane region" description="Helical" evidence="3">
    <location>
        <begin position="12"/>
        <end position="35"/>
    </location>
</feature>
<gene>
    <name evidence="4" type="ORF">NCTC13652_00785</name>
</gene>
<keyword evidence="3" id="KW-0472">Membrane</keyword>
<keyword evidence="1" id="KW-0175">Coiled coil</keyword>
<evidence type="ECO:0000256" key="1">
    <source>
        <dbReference type="SAM" id="Coils"/>
    </source>
</evidence>
<evidence type="ECO:0000256" key="3">
    <source>
        <dbReference type="SAM" id="Phobius"/>
    </source>
</evidence>
<proteinExistence type="predicted"/>
<organism evidence="4 5">
    <name type="scientific">Acidipropionibacterium jensenii</name>
    <dbReference type="NCBI Taxonomy" id="1749"/>
    <lineage>
        <taxon>Bacteria</taxon>
        <taxon>Bacillati</taxon>
        <taxon>Actinomycetota</taxon>
        <taxon>Actinomycetes</taxon>
        <taxon>Propionibacteriales</taxon>
        <taxon>Propionibacteriaceae</taxon>
        <taxon>Acidipropionibacterium</taxon>
    </lineage>
</organism>
<keyword evidence="5" id="KW-1185">Reference proteome</keyword>
<feature type="compositionally biased region" description="Low complexity" evidence="2">
    <location>
        <begin position="223"/>
        <end position="244"/>
    </location>
</feature>
<accession>A0A3S4YW73</accession>
<feature type="coiled-coil region" evidence="1">
    <location>
        <begin position="252"/>
        <end position="286"/>
    </location>
</feature>
<dbReference type="InterPro" id="IPR036366">
    <property type="entry name" value="PGBDSf"/>
</dbReference>
<dbReference type="Gene3D" id="2.40.420.20">
    <property type="match status" value="1"/>
</dbReference>
<name>A0A3S4YW73_9ACTN</name>
<evidence type="ECO:0008006" key="6">
    <source>
        <dbReference type="Google" id="ProtNLM"/>
    </source>
</evidence>
<evidence type="ECO:0000313" key="4">
    <source>
        <dbReference type="EMBL" id="VEI02606.1"/>
    </source>
</evidence>
<sequence>MAAGPRRRRSARAIAVMTVIAVAFLAVGLIAGHFLKSPAQRQADTAPPPVTPLTDTVKKSVVTRSVPFGASLQRGIRTDVTLDSATGEDAERAVVSSLRVTEGQSVQGGSVLLEVSGRPVILLPGAMPSYRTISPGGTGPDVVQLQKALRSLHYLSGEESGFGPDTQDALVSLYGKLGYKVASTGNEEVKEARSAVASAKEAVQSRQDDVDTARIALTRARRPAAQSVPAASSSGSATSQESGTDTSQQDGIVDARRALRSAERQLGEAQDTLADASTALERAQAKAGPTLPRSEVVFVPSVPATVASLSTAVGKEASGTAFTLVSGALVASVTGLDAASATGVKARQSAEIVTDDGARHAAVVSAVQITTASSGQDGQGQPAQTVEEQVGIVIAPSDPITAGEGTQVRVIVNTATSQAPVLNVPISAVATGARGDTSVTIVDKGTRRVVPVVTGLQGDGRVQVSGRLSEGDTVLIGDSIQPSSSPSSR</sequence>
<feature type="region of interest" description="Disordered" evidence="2">
    <location>
        <begin position="219"/>
        <end position="251"/>
    </location>
</feature>
<dbReference type="Gene3D" id="1.10.101.10">
    <property type="entry name" value="PGBD-like superfamily/PGBD"/>
    <property type="match status" value="1"/>
</dbReference>
<evidence type="ECO:0000313" key="5">
    <source>
        <dbReference type="Proteomes" id="UP000277858"/>
    </source>
</evidence>
<keyword evidence="3" id="KW-0812">Transmembrane</keyword>